<dbReference type="InterPro" id="IPR052126">
    <property type="entry name" value="Spindle_Org/Thrombomodulin"/>
</dbReference>
<evidence type="ECO:0000256" key="1">
    <source>
        <dbReference type="ARBA" id="ARBA00022737"/>
    </source>
</evidence>
<keyword evidence="5" id="KW-1185">Reference proteome</keyword>
<dbReference type="Proteomes" id="UP000887565">
    <property type="component" value="Unplaced"/>
</dbReference>
<dbReference type="WBParaSite" id="nRc.2.0.1.t04587-RA">
    <property type="protein sequence ID" value="nRc.2.0.1.t04587-RA"/>
    <property type="gene ID" value="nRc.2.0.1.g04587"/>
</dbReference>
<evidence type="ECO:0000313" key="6">
    <source>
        <dbReference type="WBParaSite" id="nRc.2.0.1.t04587-RA"/>
    </source>
</evidence>
<keyword evidence="1" id="KW-0677">Repeat</keyword>
<feature type="region of interest" description="Disordered" evidence="2">
    <location>
        <begin position="129"/>
        <end position="203"/>
    </location>
</feature>
<proteinExistence type="predicted"/>
<evidence type="ECO:0000256" key="3">
    <source>
        <dbReference type="SAM" id="SignalP"/>
    </source>
</evidence>
<sequence length="549" mass="61624">MIYVLFSFLVSMVARESARQYDGVFCGLIKESDEPGGKVHQNYNCFGSVWAMDPKRLKVKSFTFQPAFWHAENITFWLGPATKTGDEFHDMMPNDNGLYLEPEVVIQQFELDVPQTIFAKRPTTEEVLSIFNPKKSKSKASGLSNPKPEPEPINKSSSEIPIPEPKSSKLNPLETKPQKTVPEPEPRAPLVKPEPTSPWFKQDPKLSIESPFVKLSNPSPEITVYGIRSSGAKNLHMSNETITEKLSTNFLNIFQFENDKSAEWQDPFNLTFFNNVDITDSKSISNFSNIPNLEFDSDSTKMSTAGHSQKNDENTVQIMETLIFVASNETRNQSSIGDQNLNSSLTLPANYSENFDFVANQTLSITDMKLIENVSISIENMTQKTTTASTRVTTVSPLKVWKSLSWYTSNDVLLTLPENQSLSQFRWLSIYDHNNKKPIATIFLPNGKRFFYPSTLVLKGFKPNLSTKDVRSEAVEILDTKTIRIRKFSFEGDAPGAWFMVGKSIFPTVGGQIAPILRNEYQSDTAAAETSIPSRSSVINSRAQLQLTG</sequence>
<protein>
    <submittedName>
        <fullName evidence="6">DM13 domain-containing protein</fullName>
    </submittedName>
</protein>
<feature type="signal peptide" evidence="3">
    <location>
        <begin position="1"/>
        <end position="18"/>
    </location>
</feature>
<dbReference type="InterPro" id="IPR019545">
    <property type="entry name" value="DM13_domain"/>
</dbReference>
<dbReference type="AlphaFoldDB" id="A0A915HT69"/>
<organism evidence="5 6">
    <name type="scientific">Romanomermis culicivorax</name>
    <name type="common">Nematode worm</name>
    <dbReference type="NCBI Taxonomy" id="13658"/>
    <lineage>
        <taxon>Eukaryota</taxon>
        <taxon>Metazoa</taxon>
        <taxon>Ecdysozoa</taxon>
        <taxon>Nematoda</taxon>
        <taxon>Enoplea</taxon>
        <taxon>Dorylaimia</taxon>
        <taxon>Mermithida</taxon>
        <taxon>Mermithoidea</taxon>
        <taxon>Mermithidae</taxon>
        <taxon>Romanomermis</taxon>
    </lineage>
</organism>
<evidence type="ECO:0000313" key="5">
    <source>
        <dbReference type="Proteomes" id="UP000887565"/>
    </source>
</evidence>
<dbReference type="PANTHER" id="PTHR24036">
    <property type="entry name" value="SKELETOR-RELATED"/>
    <property type="match status" value="1"/>
</dbReference>
<dbReference type="PANTHER" id="PTHR24036:SF5">
    <property type="entry name" value="THROMBOMODULIN"/>
    <property type="match status" value="1"/>
</dbReference>
<evidence type="ECO:0000256" key="2">
    <source>
        <dbReference type="SAM" id="MobiDB-lite"/>
    </source>
</evidence>
<keyword evidence="3" id="KW-0732">Signal</keyword>
<accession>A0A915HT69</accession>
<feature type="domain" description="DM13" evidence="4">
    <location>
        <begin position="459"/>
        <end position="549"/>
    </location>
</feature>
<name>A0A915HT69_ROMCU</name>
<feature type="chain" id="PRO_5037609716" evidence="3">
    <location>
        <begin position="19"/>
        <end position="549"/>
    </location>
</feature>
<reference evidence="6" key="1">
    <citation type="submission" date="2022-11" db="UniProtKB">
        <authorList>
            <consortium name="WormBaseParasite"/>
        </authorList>
    </citation>
    <scope>IDENTIFICATION</scope>
</reference>
<evidence type="ECO:0000259" key="4">
    <source>
        <dbReference type="PROSITE" id="PS51549"/>
    </source>
</evidence>
<dbReference type="PROSITE" id="PS51549">
    <property type="entry name" value="DM13"/>
    <property type="match status" value="1"/>
</dbReference>